<dbReference type="Gene3D" id="3.40.50.1820">
    <property type="entry name" value="alpha/beta hydrolase"/>
    <property type="match status" value="1"/>
</dbReference>
<feature type="domain" description="AB hydrolase-1" evidence="14">
    <location>
        <begin position="36"/>
        <end position="294"/>
    </location>
</feature>
<evidence type="ECO:0000256" key="11">
    <source>
        <dbReference type="PIRNR" id="PIRNR006431"/>
    </source>
</evidence>
<dbReference type="PIRSF" id="PIRSF006431">
    <property type="entry name" value="Pept_S33"/>
    <property type="match status" value="1"/>
</dbReference>
<dbReference type="NCBIfam" id="TIGR01249">
    <property type="entry name" value="pro_imino_pep_1"/>
    <property type="match status" value="1"/>
</dbReference>
<dbReference type="PRINTS" id="PR00111">
    <property type="entry name" value="ABHYDROLASE"/>
</dbReference>
<dbReference type="EC" id="3.4.11.5" evidence="4 11"/>
<evidence type="ECO:0000256" key="13">
    <source>
        <dbReference type="RuleBase" id="RU003421"/>
    </source>
</evidence>
<evidence type="ECO:0000256" key="10">
    <source>
        <dbReference type="ARBA" id="ARBA00029605"/>
    </source>
</evidence>
<dbReference type="GO" id="GO:0004177">
    <property type="term" value="F:aminopeptidase activity"/>
    <property type="evidence" value="ECO:0007669"/>
    <property type="project" value="UniProtKB-UniRule"/>
</dbReference>
<dbReference type="InterPro" id="IPR000073">
    <property type="entry name" value="AB_hydrolase_1"/>
</dbReference>
<evidence type="ECO:0000259" key="14">
    <source>
        <dbReference type="Pfam" id="PF00561"/>
    </source>
</evidence>
<feature type="active site" description="Nucleophile" evidence="12">
    <location>
        <position position="110"/>
    </location>
</feature>
<comment type="caution">
    <text evidence="15">The sequence shown here is derived from an EMBL/GenBank/DDBJ whole genome shotgun (WGS) entry which is preliminary data.</text>
</comment>
<organism evidence="15 16">
    <name type="scientific">Leptonema illini</name>
    <dbReference type="NCBI Taxonomy" id="183"/>
    <lineage>
        <taxon>Bacteria</taxon>
        <taxon>Pseudomonadati</taxon>
        <taxon>Spirochaetota</taxon>
        <taxon>Spirochaetia</taxon>
        <taxon>Leptospirales</taxon>
        <taxon>Leptospiraceae</taxon>
        <taxon>Leptonema</taxon>
    </lineage>
</organism>
<dbReference type="InterPro" id="IPR002410">
    <property type="entry name" value="Peptidase_S33"/>
</dbReference>
<comment type="catalytic activity">
    <reaction evidence="1 11 13">
        <text>Release of N-terminal proline from a peptide.</text>
        <dbReference type="EC" id="3.4.11.5"/>
    </reaction>
</comment>
<name>A0A833H2T3_9LEPT</name>
<evidence type="ECO:0000256" key="4">
    <source>
        <dbReference type="ARBA" id="ARBA00012568"/>
    </source>
</evidence>
<evidence type="ECO:0000256" key="8">
    <source>
        <dbReference type="ARBA" id="ARBA00022670"/>
    </source>
</evidence>
<dbReference type="EMBL" id="WBUI01000005">
    <property type="protein sequence ID" value="KAB2933577.1"/>
    <property type="molecule type" value="Genomic_DNA"/>
</dbReference>
<dbReference type="AlphaFoldDB" id="A0A833H2T3"/>
<sequence>MRELYPEIEPFHTGRLKVSDIHELYYEQCGNADGAPVLFLHGGPGGGITEKHRRYFDPAHYRIVLFDQRGSGKSTPFAELRENTTWDLVEDIERLRLELKIDRWIVFGGSWGSTLALAYAIKHPTQVQGLILRGIFLCREEEIRWFYQYGAHFLFPDAYAKYVAPIPEGERDDLLHAFHARLIDPDENVRLEAAKAWSLWEGSALKLIPDAETLDEFDHIAVSLARIENHYFVNHAFFESDGWLLGQVEKIRHIPGIIIHGRYDIVCPVKNAFDLHAVWPEAELKIIADAGHAAGEPGILSALVDATDAFRSLAR</sequence>
<dbReference type="Pfam" id="PF00561">
    <property type="entry name" value="Abhydrolase_1"/>
    <property type="match status" value="1"/>
</dbReference>
<evidence type="ECO:0000256" key="5">
    <source>
        <dbReference type="ARBA" id="ARBA00021843"/>
    </source>
</evidence>
<dbReference type="Proteomes" id="UP000460298">
    <property type="component" value="Unassembled WGS sequence"/>
</dbReference>
<evidence type="ECO:0000256" key="1">
    <source>
        <dbReference type="ARBA" id="ARBA00001585"/>
    </source>
</evidence>
<dbReference type="SUPFAM" id="SSF53474">
    <property type="entry name" value="alpha/beta-Hydrolases"/>
    <property type="match status" value="1"/>
</dbReference>
<dbReference type="InterPro" id="IPR005944">
    <property type="entry name" value="Pro_iminopeptidase"/>
</dbReference>
<evidence type="ECO:0000313" key="16">
    <source>
        <dbReference type="Proteomes" id="UP000460298"/>
    </source>
</evidence>
<evidence type="ECO:0000256" key="3">
    <source>
        <dbReference type="ARBA" id="ARBA00010088"/>
    </source>
</evidence>
<evidence type="ECO:0000256" key="9">
    <source>
        <dbReference type="ARBA" id="ARBA00022801"/>
    </source>
</evidence>
<keyword evidence="8 11" id="KW-0645">Protease</keyword>
<evidence type="ECO:0000256" key="6">
    <source>
        <dbReference type="ARBA" id="ARBA00022438"/>
    </source>
</evidence>
<gene>
    <name evidence="15" type="primary">pip</name>
    <name evidence="15" type="ORF">F9K24_06945</name>
</gene>
<feature type="active site" description="Proton donor" evidence="12">
    <location>
        <position position="292"/>
    </location>
</feature>
<dbReference type="PANTHER" id="PTHR43722">
    <property type="entry name" value="PROLINE IMINOPEPTIDASE"/>
    <property type="match status" value="1"/>
</dbReference>
<reference evidence="15 16" key="1">
    <citation type="submission" date="2019-10" db="EMBL/GenBank/DDBJ databases">
        <title>Extracellular Electron Transfer in a Candidatus Methanoperedens spp. Enrichment Culture.</title>
        <authorList>
            <person name="Berger S."/>
            <person name="Rangel Shaw D."/>
            <person name="Berben T."/>
            <person name="In 'T Zandt M."/>
            <person name="Frank J."/>
            <person name="Reimann J."/>
            <person name="Jetten M.S.M."/>
            <person name="Welte C.U."/>
        </authorList>
    </citation>
    <scope>NUCLEOTIDE SEQUENCE [LARGE SCALE GENOMIC DNA]</scope>
    <source>
        <strain evidence="15">SB12</strain>
    </source>
</reference>
<dbReference type="PANTHER" id="PTHR43722:SF1">
    <property type="entry name" value="PROLINE IMINOPEPTIDASE"/>
    <property type="match status" value="1"/>
</dbReference>
<dbReference type="PRINTS" id="PR00793">
    <property type="entry name" value="PROAMNOPTASE"/>
</dbReference>
<accession>A0A833H2T3</accession>
<comment type="similarity">
    <text evidence="3 11 13">Belongs to the peptidase S33 family.</text>
</comment>
<dbReference type="GO" id="GO:0005737">
    <property type="term" value="C:cytoplasm"/>
    <property type="evidence" value="ECO:0007669"/>
    <property type="project" value="UniProtKB-SubCell"/>
</dbReference>
<evidence type="ECO:0000313" key="15">
    <source>
        <dbReference type="EMBL" id="KAB2933577.1"/>
    </source>
</evidence>
<keyword evidence="9 11" id="KW-0378">Hydrolase</keyword>
<dbReference type="GO" id="GO:0006508">
    <property type="term" value="P:proteolysis"/>
    <property type="evidence" value="ECO:0007669"/>
    <property type="project" value="UniProtKB-KW"/>
</dbReference>
<dbReference type="InterPro" id="IPR029058">
    <property type="entry name" value="AB_hydrolase_fold"/>
</dbReference>
<evidence type="ECO:0000256" key="12">
    <source>
        <dbReference type="PIRSR" id="PIRSR006431-1"/>
    </source>
</evidence>
<evidence type="ECO:0000256" key="7">
    <source>
        <dbReference type="ARBA" id="ARBA00022490"/>
    </source>
</evidence>
<protein>
    <recommendedName>
        <fullName evidence="5 11">Proline iminopeptidase</fullName>
        <shortName evidence="11">PIP</shortName>
        <ecNumber evidence="4 11">3.4.11.5</ecNumber>
    </recommendedName>
    <alternativeName>
        <fullName evidence="10 11">Prolyl aminopeptidase</fullName>
    </alternativeName>
</protein>
<evidence type="ECO:0000256" key="2">
    <source>
        <dbReference type="ARBA" id="ARBA00004496"/>
    </source>
</evidence>
<comment type="subcellular location">
    <subcellularLocation>
        <location evidence="2 11">Cytoplasm</location>
    </subcellularLocation>
</comment>
<keyword evidence="7 11" id="KW-0963">Cytoplasm</keyword>
<keyword evidence="6 11" id="KW-0031">Aminopeptidase</keyword>
<proteinExistence type="inferred from homology"/>
<feature type="active site" evidence="12">
    <location>
        <position position="264"/>
    </location>
</feature>